<gene>
    <name evidence="1" type="ORF">SUNI508_10949</name>
</gene>
<dbReference type="PANTHER" id="PTHR45458">
    <property type="entry name" value="SHORT-CHAIN DEHYDROGENASE/REDUCTASE SDR"/>
    <property type="match status" value="1"/>
</dbReference>
<accession>A0ABR2UJM6</accession>
<evidence type="ECO:0000313" key="2">
    <source>
        <dbReference type="Proteomes" id="UP001408356"/>
    </source>
</evidence>
<evidence type="ECO:0008006" key="3">
    <source>
        <dbReference type="Google" id="ProtNLM"/>
    </source>
</evidence>
<name>A0ABR2UJM6_9PEZI</name>
<evidence type="ECO:0000313" key="1">
    <source>
        <dbReference type="EMBL" id="KAK9414666.1"/>
    </source>
</evidence>
<dbReference type="SUPFAM" id="SSF51735">
    <property type="entry name" value="NAD(P)-binding Rossmann-fold domains"/>
    <property type="match status" value="1"/>
</dbReference>
<dbReference type="Gene3D" id="3.40.50.720">
    <property type="entry name" value="NAD(P)-binding Rossmann-like Domain"/>
    <property type="match status" value="1"/>
</dbReference>
<comment type="caution">
    <text evidence="1">The sequence shown here is derived from an EMBL/GenBank/DDBJ whole genome shotgun (WGS) entry which is preliminary data.</text>
</comment>
<proteinExistence type="predicted"/>
<dbReference type="InterPro" id="IPR052184">
    <property type="entry name" value="SDR_enzymes"/>
</dbReference>
<keyword evidence="2" id="KW-1185">Reference proteome</keyword>
<dbReference type="PANTHER" id="PTHR45458:SF3">
    <property type="entry name" value="CHAIN DEHYDROGENASE (ATSC), PUTATIVE-RELATED"/>
    <property type="match status" value="1"/>
</dbReference>
<sequence>MSSYVISGVARGIGYEFLSQLSADPNNTVFGLVRDKAVADKKITTNFPDRKNIHIIQADVTDYEAVKNAADYVSTTTGGSIDYIIANAGIVSLKAALAGFGELSQDHQWLEQDISTTFRTNVIGPINLFNLFVPLLLEGKTKKAIAISSGMADTDMVTTHDIYHSGPYAISKAALNMAVAKFSAEYRKQGALFMSICPGWVKTEMGNDSAQTELEKQSFVELFTKFQEYEPSFQGPITPEESVKAVLSVLYNSSVEGGQAGAYLSHHGNKRWL</sequence>
<dbReference type="CDD" id="cd05325">
    <property type="entry name" value="carb_red_sniffer_like_SDR_c"/>
    <property type="match status" value="1"/>
</dbReference>
<dbReference type="Pfam" id="PF00106">
    <property type="entry name" value="adh_short"/>
    <property type="match status" value="1"/>
</dbReference>
<organism evidence="1 2">
    <name type="scientific">Seiridium unicorne</name>
    <dbReference type="NCBI Taxonomy" id="138068"/>
    <lineage>
        <taxon>Eukaryota</taxon>
        <taxon>Fungi</taxon>
        <taxon>Dikarya</taxon>
        <taxon>Ascomycota</taxon>
        <taxon>Pezizomycotina</taxon>
        <taxon>Sordariomycetes</taxon>
        <taxon>Xylariomycetidae</taxon>
        <taxon>Amphisphaeriales</taxon>
        <taxon>Sporocadaceae</taxon>
        <taxon>Seiridium</taxon>
    </lineage>
</organism>
<dbReference type="Proteomes" id="UP001408356">
    <property type="component" value="Unassembled WGS sequence"/>
</dbReference>
<dbReference type="PRINTS" id="PR00081">
    <property type="entry name" value="GDHRDH"/>
</dbReference>
<reference evidence="1 2" key="1">
    <citation type="journal article" date="2024" name="J. Plant Pathol.">
        <title>Sequence and assembly of the genome of Seiridium unicorne, isolate CBS 538.82, causal agent of cypress canker disease.</title>
        <authorList>
            <person name="Scali E."/>
            <person name="Rocca G.D."/>
            <person name="Danti R."/>
            <person name="Garbelotto M."/>
            <person name="Barberini S."/>
            <person name="Baroncelli R."/>
            <person name="Emiliani G."/>
        </authorList>
    </citation>
    <scope>NUCLEOTIDE SEQUENCE [LARGE SCALE GENOMIC DNA]</scope>
    <source>
        <strain evidence="1 2">BM-138-508</strain>
    </source>
</reference>
<dbReference type="EMBL" id="JARVKF010000423">
    <property type="protein sequence ID" value="KAK9414666.1"/>
    <property type="molecule type" value="Genomic_DNA"/>
</dbReference>
<dbReference type="InterPro" id="IPR036291">
    <property type="entry name" value="NAD(P)-bd_dom_sf"/>
</dbReference>
<dbReference type="InterPro" id="IPR002347">
    <property type="entry name" value="SDR_fam"/>
</dbReference>
<protein>
    <recommendedName>
        <fullName evidence="3">NAD(P)-binding protein</fullName>
    </recommendedName>
</protein>